<protein>
    <recommendedName>
        <fullName evidence="1">MULE transposase domain-containing protein</fullName>
    </recommendedName>
</protein>
<dbReference type="PANTHER" id="PTHR47718:SF3">
    <property type="entry name" value="PROTEIN FAR1-RELATED SEQUENCE 5-LIKE"/>
    <property type="match status" value="1"/>
</dbReference>
<comment type="caution">
    <text evidence="2">The sequence shown here is derived from an EMBL/GenBank/DDBJ whole genome shotgun (WGS) entry which is preliminary data.</text>
</comment>
<reference evidence="2 3" key="1">
    <citation type="journal article" date="2018" name="BMC Genomics">
        <title>Comparative genome analyses reveal sequence features reflecting distinct modes of host-adaptation between dicot and monocot powdery mildew.</title>
        <authorList>
            <person name="Wu Y."/>
            <person name="Ma X."/>
            <person name="Pan Z."/>
            <person name="Kale S.D."/>
            <person name="Song Y."/>
            <person name="King H."/>
            <person name="Zhang Q."/>
            <person name="Presley C."/>
            <person name="Deng X."/>
            <person name="Wei C.I."/>
            <person name="Xiao S."/>
        </authorList>
    </citation>
    <scope>NUCLEOTIDE SEQUENCE [LARGE SCALE GENOMIC DNA]</scope>
    <source>
        <strain evidence="2">UMSG1</strain>
    </source>
</reference>
<dbReference type="Pfam" id="PF10551">
    <property type="entry name" value="MULE"/>
    <property type="match status" value="1"/>
</dbReference>
<proteinExistence type="predicted"/>
<evidence type="ECO:0000259" key="1">
    <source>
        <dbReference type="Pfam" id="PF10551"/>
    </source>
</evidence>
<evidence type="ECO:0000313" key="2">
    <source>
        <dbReference type="EMBL" id="RKF78269.1"/>
    </source>
</evidence>
<feature type="non-terminal residue" evidence="2">
    <location>
        <position position="215"/>
    </location>
</feature>
<dbReference type="PANTHER" id="PTHR47718">
    <property type="entry name" value="OS01G0519700 PROTEIN"/>
    <property type="match status" value="1"/>
</dbReference>
<dbReference type="Proteomes" id="UP000285326">
    <property type="component" value="Unassembled WGS sequence"/>
</dbReference>
<evidence type="ECO:0000313" key="3">
    <source>
        <dbReference type="Proteomes" id="UP000285326"/>
    </source>
</evidence>
<accession>A0A420IUN3</accession>
<dbReference type="EMBL" id="MCBS01021284">
    <property type="protein sequence ID" value="RKF78269.1"/>
    <property type="molecule type" value="Genomic_DNA"/>
</dbReference>
<dbReference type="InterPro" id="IPR018289">
    <property type="entry name" value="MULE_transposase_dom"/>
</dbReference>
<dbReference type="AlphaFoldDB" id="A0A420IUN3"/>
<organism evidence="2 3">
    <name type="scientific">Golovinomyces cichoracearum</name>
    <dbReference type="NCBI Taxonomy" id="62708"/>
    <lineage>
        <taxon>Eukaryota</taxon>
        <taxon>Fungi</taxon>
        <taxon>Dikarya</taxon>
        <taxon>Ascomycota</taxon>
        <taxon>Pezizomycotina</taxon>
        <taxon>Leotiomycetes</taxon>
        <taxon>Erysiphales</taxon>
        <taxon>Erysiphaceae</taxon>
        <taxon>Golovinomyces</taxon>
    </lineage>
</organism>
<gene>
    <name evidence="2" type="ORF">GcM1_212010</name>
</gene>
<sequence length="215" mass="23148">MDENIATATATTILSAEDAAALATGIASNAFEVPENEGVEPLSLPAEGNYPTFEAAKDAANHHAMLAGANTLTGIPASRTLTALKTADSTGVWTTKDIHNAAAWFKSESLQGKRPNEALIAKLELAKAVGELFFSYTLSNEGRIEKLSIRYLNENPDILILDCTYKTNRFGMPLLDILGVDGLDQGFTIGVAFMNGESEHDYAWVVKILRSQLDE</sequence>
<feature type="domain" description="MULE transposase" evidence="1">
    <location>
        <begin position="159"/>
        <end position="209"/>
    </location>
</feature>
<name>A0A420IUN3_9PEZI</name>